<accession>A0A2T6ZP18</accession>
<feature type="compositionally biased region" description="Low complexity" evidence="1">
    <location>
        <begin position="13"/>
        <end position="27"/>
    </location>
</feature>
<dbReference type="Proteomes" id="UP000244722">
    <property type="component" value="Unassembled WGS sequence"/>
</dbReference>
<name>A0A2T6ZP18_TUBBO</name>
<evidence type="ECO:0000256" key="1">
    <source>
        <dbReference type="SAM" id="MobiDB-lite"/>
    </source>
</evidence>
<dbReference type="AlphaFoldDB" id="A0A2T6ZP18"/>
<organism evidence="2 3">
    <name type="scientific">Tuber borchii</name>
    <name type="common">White truffle</name>
    <dbReference type="NCBI Taxonomy" id="42251"/>
    <lineage>
        <taxon>Eukaryota</taxon>
        <taxon>Fungi</taxon>
        <taxon>Dikarya</taxon>
        <taxon>Ascomycota</taxon>
        <taxon>Pezizomycotina</taxon>
        <taxon>Pezizomycetes</taxon>
        <taxon>Pezizales</taxon>
        <taxon>Tuberaceae</taxon>
        <taxon>Tuber</taxon>
    </lineage>
</organism>
<keyword evidence="3" id="KW-1185">Reference proteome</keyword>
<comment type="caution">
    <text evidence="2">The sequence shown here is derived from an EMBL/GenBank/DDBJ whole genome shotgun (WGS) entry which is preliminary data.</text>
</comment>
<sequence>MSSGPPRTATTASHSNNHHSPSLSSGSVNPIFIAMIEDILESDKLVFTTLGEEEMEDDDLIDKAFYDQGIRRAVKFTYDGRLQSLIINIEA</sequence>
<reference evidence="2 3" key="1">
    <citation type="submission" date="2017-04" db="EMBL/GenBank/DDBJ databases">
        <title>Draft genome sequence of Tuber borchii Vittad., a whitish edible truffle.</title>
        <authorList>
            <consortium name="DOE Joint Genome Institute"/>
            <person name="Murat C."/>
            <person name="Kuo A."/>
            <person name="Barry K.W."/>
            <person name="Clum A."/>
            <person name="Dockter R.B."/>
            <person name="Fauchery L."/>
            <person name="Iotti M."/>
            <person name="Kohler A."/>
            <person name="Labutti K."/>
            <person name="Lindquist E.A."/>
            <person name="Lipzen A."/>
            <person name="Ohm R.A."/>
            <person name="Wang M."/>
            <person name="Grigoriev I.V."/>
            <person name="Zambonelli A."/>
            <person name="Martin F.M."/>
        </authorList>
    </citation>
    <scope>NUCLEOTIDE SEQUENCE [LARGE SCALE GENOMIC DNA]</scope>
    <source>
        <strain evidence="2 3">Tbo3840</strain>
    </source>
</reference>
<feature type="compositionally biased region" description="Polar residues" evidence="1">
    <location>
        <begin position="1"/>
        <end position="12"/>
    </location>
</feature>
<proteinExistence type="predicted"/>
<dbReference type="EMBL" id="NESQ01000159">
    <property type="protein sequence ID" value="PUU77215.1"/>
    <property type="molecule type" value="Genomic_DNA"/>
</dbReference>
<evidence type="ECO:0000313" key="2">
    <source>
        <dbReference type="EMBL" id="PUU77215.1"/>
    </source>
</evidence>
<evidence type="ECO:0000313" key="3">
    <source>
        <dbReference type="Proteomes" id="UP000244722"/>
    </source>
</evidence>
<feature type="region of interest" description="Disordered" evidence="1">
    <location>
        <begin position="1"/>
        <end position="27"/>
    </location>
</feature>
<gene>
    <name evidence="2" type="ORF">B9Z19DRAFT_1128607</name>
</gene>
<protein>
    <submittedName>
        <fullName evidence="2">Uncharacterized protein</fullName>
    </submittedName>
</protein>